<gene>
    <name evidence="2" type="ORF">HNP77_002239</name>
</gene>
<evidence type="ECO:0000256" key="1">
    <source>
        <dbReference type="SAM" id="Phobius"/>
    </source>
</evidence>
<accession>A0A840SGI7</accession>
<evidence type="ECO:0000313" key="3">
    <source>
        <dbReference type="Proteomes" id="UP000578697"/>
    </source>
</evidence>
<keyword evidence="3" id="KW-1185">Reference proteome</keyword>
<dbReference type="AlphaFoldDB" id="A0A840SGI7"/>
<keyword evidence="1" id="KW-1133">Transmembrane helix</keyword>
<feature type="transmembrane region" description="Helical" evidence="1">
    <location>
        <begin position="6"/>
        <end position="24"/>
    </location>
</feature>
<comment type="caution">
    <text evidence="2">The sequence shown here is derived from an EMBL/GenBank/DDBJ whole genome shotgun (WGS) entry which is preliminary data.</text>
</comment>
<evidence type="ECO:0008006" key="4">
    <source>
        <dbReference type="Google" id="ProtNLM"/>
    </source>
</evidence>
<sequence>MTLYEILSLALNLAILILTALSYLKDRKS</sequence>
<protein>
    <recommendedName>
        <fullName evidence="4">Holin-like toxin</fullName>
    </recommendedName>
</protein>
<organism evidence="2 3">
    <name type="scientific">Treponema rectale</name>
    <dbReference type="NCBI Taxonomy" id="744512"/>
    <lineage>
        <taxon>Bacteria</taxon>
        <taxon>Pseudomonadati</taxon>
        <taxon>Spirochaetota</taxon>
        <taxon>Spirochaetia</taxon>
        <taxon>Spirochaetales</taxon>
        <taxon>Treponemataceae</taxon>
        <taxon>Treponema</taxon>
    </lineage>
</organism>
<keyword evidence="1" id="KW-0472">Membrane</keyword>
<reference evidence="2 3" key="1">
    <citation type="submission" date="2020-08" db="EMBL/GenBank/DDBJ databases">
        <title>Genomic Encyclopedia of Type Strains, Phase IV (KMG-IV): sequencing the most valuable type-strain genomes for metagenomic binning, comparative biology and taxonomic classification.</title>
        <authorList>
            <person name="Goeker M."/>
        </authorList>
    </citation>
    <scope>NUCLEOTIDE SEQUENCE [LARGE SCALE GENOMIC DNA]</scope>
    <source>
        <strain evidence="2 3">DSM 103679</strain>
    </source>
</reference>
<keyword evidence="1" id="KW-0812">Transmembrane</keyword>
<name>A0A840SGI7_9SPIR</name>
<dbReference type="EMBL" id="JACHFR010000004">
    <property type="protein sequence ID" value="MBB5219850.1"/>
    <property type="molecule type" value="Genomic_DNA"/>
</dbReference>
<dbReference type="Proteomes" id="UP000578697">
    <property type="component" value="Unassembled WGS sequence"/>
</dbReference>
<evidence type="ECO:0000313" key="2">
    <source>
        <dbReference type="EMBL" id="MBB5219850.1"/>
    </source>
</evidence>
<proteinExistence type="predicted"/>